<evidence type="ECO:0000313" key="1">
    <source>
        <dbReference type="EMBL" id="PMD21302.1"/>
    </source>
</evidence>
<dbReference type="Proteomes" id="UP000235672">
    <property type="component" value="Unassembled WGS sequence"/>
</dbReference>
<gene>
    <name evidence="1" type="ORF">NA56DRAFT_703476</name>
</gene>
<sequence length="210" mass="23887">MKTIYYNAQYVLLWLGEELDGSSSALELLSQLARKGESAQFNRDNLPSMNNFEDTDICEELGIPDRNSGLGSLIDREHGTGENRMHYLLALCEYQLKWALHGPDLRWSLISTTRQCLASDPRDKIFAVIGLFRDFGREFSLSETASESNIAKGIDIPGRSIDQEAIRSLWTSPNPRIRELYRLISDLLDLHVMILTAILKKDKINDIDLQ</sequence>
<keyword evidence="2" id="KW-1185">Reference proteome</keyword>
<name>A0A2J6Q4T3_9HELO</name>
<organism evidence="1 2">
    <name type="scientific">Hyaloscypha hepaticicola</name>
    <dbReference type="NCBI Taxonomy" id="2082293"/>
    <lineage>
        <taxon>Eukaryota</taxon>
        <taxon>Fungi</taxon>
        <taxon>Dikarya</taxon>
        <taxon>Ascomycota</taxon>
        <taxon>Pezizomycotina</taxon>
        <taxon>Leotiomycetes</taxon>
        <taxon>Helotiales</taxon>
        <taxon>Hyaloscyphaceae</taxon>
        <taxon>Hyaloscypha</taxon>
    </lineage>
</organism>
<dbReference type="AlphaFoldDB" id="A0A2J6Q4T3"/>
<protein>
    <recommendedName>
        <fullName evidence="3">Heterokaryon incompatibility domain-containing protein</fullName>
    </recommendedName>
</protein>
<evidence type="ECO:0000313" key="2">
    <source>
        <dbReference type="Proteomes" id="UP000235672"/>
    </source>
</evidence>
<proteinExistence type="predicted"/>
<evidence type="ECO:0008006" key="3">
    <source>
        <dbReference type="Google" id="ProtNLM"/>
    </source>
</evidence>
<dbReference type="EMBL" id="KZ613481">
    <property type="protein sequence ID" value="PMD21302.1"/>
    <property type="molecule type" value="Genomic_DNA"/>
</dbReference>
<accession>A0A2J6Q4T3</accession>
<reference evidence="1 2" key="1">
    <citation type="submission" date="2016-05" db="EMBL/GenBank/DDBJ databases">
        <title>A degradative enzymes factory behind the ericoid mycorrhizal symbiosis.</title>
        <authorList>
            <consortium name="DOE Joint Genome Institute"/>
            <person name="Martino E."/>
            <person name="Morin E."/>
            <person name="Grelet G."/>
            <person name="Kuo A."/>
            <person name="Kohler A."/>
            <person name="Daghino S."/>
            <person name="Barry K."/>
            <person name="Choi C."/>
            <person name="Cichocki N."/>
            <person name="Clum A."/>
            <person name="Copeland A."/>
            <person name="Hainaut M."/>
            <person name="Haridas S."/>
            <person name="Labutti K."/>
            <person name="Lindquist E."/>
            <person name="Lipzen A."/>
            <person name="Khouja H.-R."/>
            <person name="Murat C."/>
            <person name="Ohm R."/>
            <person name="Olson A."/>
            <person name="Spatafora J."/>
            <person name="Veneault-Fourrey C."/>
            <person name="Henrissat B."/>
            <person name="Grigoriev I."/>
            <person name="Martin F."/>
            <person name="Perotto S."/>
        </authorList>
    </citation>
    <scope>NUCLEOTIDE SEQUENCE [LARGE SCALE GENOMIC DNA]</scope>
    <source>
        <strain evidence="1 2">UAMH 7357</strain>
    </source>
</reference>
<dbReference type="OrthoDB" id="4582161at2759"/>